<keyword evidence="1" id="KW-0732">Signal</keyword>
<sequence>MKKVAALASVICLSLLLCIPAFAYQDTTNTGIQAYYSVNQTHDNLNAKNVNTTGNENSTAIQNGNYRAQAVSDENRGTNWSWLGLLGLIGLTGLRKRSSERS</sequence>
<dbReference type="AlphaFoldDB" id="A0A850EJS5"/>
<gene>
    <name evidence="2" type="ORF">HPT30_06300</name>
</gene>
<dbReference type="EMBL" id="JABWCS010000195">
    <property type="protein sequence ID" value="NUU59959.1"/>
    <property type="molecule type" value="Genomic_DNA"/>
</dbReference>
<protein>
    <submittedName>
        <fullName evidence="2">WGxxGxxG-CTERM domain-containing protein</fullName>
    </submittedName>
</protein>
<feature type="chain" id="PRO_5032546756" evidence="1">
    <location>
        <begin position="24"/>
        <end position="102"/>
    </location>
</feature>
<feature type="signal peptide" evidence="1">
    <location>
        <begin position="1"/>
        <end position="23"/>
    </location>
</feature>
<dbReference type="RefSeq" id="WP_175370577.1">
    <property type="nucleotide sequence ID" value="NZ_JABWCS010000195.1"/>
</dbReference>
<organism evidence="2 3">
    <name type="scientific">Paenibacillus agri</name>
    <dbReference type="NCBI Taxonomy" id="2744309"/>
    <lineage>
        <taxon>Bacteria</taxon>
        <taxon>Bacillati</taxon>
        <taxon>Bacillota</taxon>
        <taxon>Bacilli</taxon>
        <taxon>Bacillales</taxon>
        <taxon>Paenibacillaceae</taxon>
        <taxon>Paenibacillus</taxon>
    </lineage>
</organism>
<dbReference type="NCBIfam" id="NF041742">
    <property type="entry name" value="WGxxGxxG_fam"/>
    <property type="match status" value="1"/>
</dbReference>
<accession>A0A850EJS5</accession>
<dbReference type="Proteomes" id="UP000564806">
    <property type="component" value="Unassembled WGS sequence"/>
</dbReference>
<comment type="caution">
    <text evidence="2">The sequence shown here is derived from an EMBL/GenBank/DDBJ whole genome shotgun (WGS) entry which is preliminary data.</text>
</comment>
<evidence type="ECO:0000313" key="3">
    <source>
        <dbReference type="Proteomes" id="UP000564806"/>
    </source>
</evidence>
<evidence type="ECO:0000256" key="1">
    <source>
        <dbReference type="SAM" id="SignalP"/>
    </source>
</evidence>
<reference evidence="2" key="1">
    <citation type="submission" date="2020-06" db="EMBL/GenBank/DDBJ databases">
        <title>Paenibacillus sp. nov., isolated from soil.</title>
        <authorList>
            <person name="Seo Y.L."/>
        </authorList>
    </citation>
    <scope>NUCLEOTIDE SEQUENCE [LARGE SCALE GENOMIC DNA]</scope>
    <source>
        <strain evidence="2">JW14</strain>
    </source>
</reference>
<keyword evidence="3" id="KW-1185">Reference proteome</keyword>
<proteinExistence type="predicted"/>
<evidence type="ECO:0000313" key="2">
    <source>
        <dbReference type="EMBL" id="NUU59959.1"/>
    </source>
</evidence>
<name>A0A850EJS5_9BACL</name>
<dbReference type="NCBIfam" id="NF038039">
    <property type="entry name" value="WGxxGxxG-CTERM"/>
    <property type="match status" value="1"/>
</dbReference>